<dbReference type="WBParaSite" id="ES5_v2.g8737.t1">
    <property type="protein sequence ID" value="ES5_v2.g8737.t1"/>
    <property type="gene ID" value="ES5_v2.g8737"/>
</dbReference>
<protein>
    <submittedName>
        <fullName evidence="2">Uncharacterized protein</fullName>
    </submittedName>
</protein>
<evidence type="ECO:0000313" key="2">
    <source>
        <dbReference type="WBParaSite" id="ES5_v2.g8737.t1"/>
    </source>
</evidence>
<sequence length="218" mass="25255">MGTRNEIYKRRQQYFSQSLPANGTTPLEENDNNEEFADANDEMICNSSLNLLDTINETKIALELFLNNEFELAEERMACLADQSMYHALGYSTILFIKAMMTCDRGDMEKAMDSSQISAKVIEKFRPKYSITDSLYRFGGSHKPLTDSEIHAELCYAESLMFRAVLTFFYDETFASLVKGALKIRSCYQSFKYGQKYLFKEQKINCDMQILENAREYF</sequence>
<accession>A0AC34GV65</accession>
<proteinExistence type="predicted"/>
<reference evidence="2" key="1">
    <citation type="submission" date="2022-11" db="UniProtKB">
        <authorList>
            <consortium name="WormBaseParasite"/>
        </authorList>
    </citation>
    <scope>IDENTIFICATION</scope>
</reference>
<evidence type="ECO:0000313" key="1">
    <source>
        <dbReference type="Proteomes" id="UP000887579"/>
    </source>
</evidence>
<name>A0AC34GV65_9BILA</name>
<dbReference type="Proteomes" id="UP000887579">
    <property type="component" value="Unplaced"/>
</dbReference>
<organism evidence="1 2">
    <name type="scientific">Panagrolaimus sp. ES5</name>
    <dbReference type="NCBI Taxonomy" id="591445"/>
    <lineage>
        <taxon>Eukaryota</taxon>
        <taxon>Metazoa</taxon>
        <taxon>Ecdysozoa</taxon>
        <taxon>Nematoda</taxon>
        <taxon>Chromadorea</taxon>
        <taxon>Rhabditida</taxon>
        <taxon>Tylenchina</taxon>
        <taxon>Panagrolaimomorpha</taxon>
        <taxon>Panagrolaimoidea</taxon>
        <taxon>Panagrolaimidae</taxon>
        <taxon>Panagrolaimus</taxon>
    </lineage>
</organism>